<dbReference type="CDD" id="cd06323">
    <property type="entry name" value="PBP1_ribose_binding"/>
    <property type="match status" value="1"/>
</dbReference>
<dbReference type="EMBL" id="JACRWE010000004">
    <property type="protein sequence ID" value="MBC5997298.1"/>
    <property type="molecule type" value="Genomic_DNA"/>
</dbReference>
<protein>
    <submittedName>
        <fullName evidence="6">Ribose ABC transporter substrate-binding protein RbsB</fullName>
    </submittedName>
</protein>
<dbReference type="InterPro" id="IPR025997">
    <property type="entry name" value="SBP_2_dom"/>
</dbReference>
<evidence type="ECO:0000256" key="1">
    <source>
        <dbReference type="ARBA" id="ARBA00004196"/>
    </source>
</evidence>
<feature type="domain" description="Periplasmic binding protein" evidence="5">
    <location>
        <begin position="32"/>
        <end position="284"/>
    </location>
</feature>
<keyword evidence="3 4" id="KW-0732">Signal</keyword>
<proteinExistence type="inferred from homology"/>
<dbReference type="Gene3D" id="3.40.50.2300">
    <property type="match status" value="2"/>
</dbReference>
<comment type="caution">
    <text evidence="6">The sequence shown here is derived from an EMBL/GenBank/DDBJ whole genome shotgun (WGS) entry which is preliminary data.</text>
</comment>
<evidence type="ECO:0000259" key="5">
    <source>
        <dbReference type="Pfam" id="PF13407"/>
    </source>
</evidence>
<sequence>MKKFLSIILIIIMSAMTLVGCQQKSDNSVKKIGFVVSTLNNPFFVDLKSGIEERAKELGYEVVVLDSQNDPAKEVSNMEDLTVKDVDIVLLNPVDSDSAVASVMIANNYELPVVTVDRAANGGEVVTHIASDNAVGGSMAAQYLIDQLGGKGNIVELEGTAGSSAARDRGQGFDDKIAESNMNIIAKQIADFDRTQGLTVMENILQSKKDIDAVFAQNDEMALGAQKALEDMGMKDVLIVGFDATDDAVEAVKNGTMAATVAQQPLLIGEAAVNAIDKILKGDKVDDFIPVELKLITRN</sequence>
<feature type="signal peptide" evidence="4">
    <location>
        <begin position="1"/>
        <end position="20"/>
    </location>
</feature>
<dbReference type="PANTHER" id="PTHR46847">
    <property type="entry name" value="D-ALLOSE-BINDING PERIPLASMIC PROTEIN-RELATED"/>
    <property type="match status" value="1"/>
</dbReference>
<dbReference type="PANTHER" id="PTHR46847:SF1">
    <property type="entry name" value="D-ALLOSE-BINDING PERIPLASMIC PROTEIN-RELATED"/>
    <property type="match status" value="1"/>
</dbReference>
<feature type="chain" id="PRO_5047445652" evidence="4">
    <location>
        <begin position="21"/>
        <end position="299"/>
    </location>
</feature>
<gene>
    <name evidence="6" type="primary">rbsB</name>
    <name evidence="6" type="ORF">H8923_11030</name>
</gene>
<comment type="subcellular location">
    <subcellularLocation>
        <location evidence="1">Cell envelope</location>
    </subcellularLocation>
</comment>
<evidence type="ECO:0000256" key="2">
    <source>
        <dbReference type="ARBA" id="ARBA00007639"/>
    </source>
</evidence>
<keyword evidence="7" id="KW-1185">Reference proteome</keyword>
<name>A0ABR7JRC0_9FIRM</name>
<dbReference type="NCBIfam" id="NF007936">
    <property type="entry name" value="PRK10653.1"/>
    <property type="match status" value="1"/>
</dbReference>
<evidence type="ECO:0000256" key="4">
    <source>
        <dbReference type="SAM" id="SignalP"/>
    </source>
</evidence>
<dbReference type="PROSITE" id="PS51257">
    <property type="entry name" value="PROKAR_LIPOPROTEIN"/>
    <property type="match status" value="1"/>
</dbReference>
<comment type="similarity">
    <text evidence="2">Belongs to the bacterial solute-binding protein 2 family.</text>
</comment>
<reference evidence="6 7" key="1">
    <citation type="submission" date="2020-08" db="EMBL/GenBank/DDBJ databases">
        <authorList>
            <person name="Liu C."/>
            <person name="Sun Q."/>
        </authorList>
    </citation>
    <scope>NUCLEOTIDE SEQUENCE [LARGE SCALE GENOMIC DNA]</scope>
    <source>
        <strain evidence="6 7">NSJ-18</strain>
    </source>
</reference>
<dbReference type="Pfam" id="PF13407">
    <property type="entry name" value="Peripla_BP_4"/>
    <property type="match status" value="1"/>
</dbReference>
<accession>A0ABR7JRC0</accession>
<evidence type="ECO:0000256" key="3">
    <source>
        <dbReference type="ARBA" id="ARBA00022729"/>
    </source>
</evidence>
<dbReference type="RefSeq" id="WP_153924911.1">
    <property type="nucleotide sequence ID" value="NZ_JACRWE010000004.1"/>
</dbReference>
<evidence type="ECO:0000313" key="6">
    <source>
        <dbReference type="EMBL" id="MBC5997298.1"/>
    </source>
</evidence>
<dbReference type="InterPro" id="IPR028082">
    <property type="entry name" value="Peripla_BP_I"/>
</dbReference>
<dbReference type="SUPFAM" id="SSF53822">
    <property type="entry name" value="Periplasmic binding protein-like I"/>
    <property type="match status" value="1"/>
</dbReference>
<evidence type="ECO:0000313" key="7">
    <source>
        <dbReference type="Proteomes" id="UP000609849"/>
    </source>
</evidence>
<organism evidence="6 7">
    <name type="scientific">Romboutsia faecis</name>
    <dbReference type="NCBI Taxonomy" id="2764597"/>
    <lineage>
        <taxon>Bacteria</taxon>
        <taxon>Bacillati</taxon>
        <taxon>Bacillota</taxon>
        <taxon>Clostridia</taxon>
        <taxon>Peptostreptococcales</taxon>
        <taxon>Peptostreptococcaceae</taxon>
        <taxon>Romboutsia</taxon>
    </lineage>
</organism>
<dbReference type="Proteomes" id="UP000609849">
    <property type="component" value="Unassembled WGS sequence"/>
</dbReference>